<evidence type="ECO:0000313" key="1">
    <source>
        <dbReference type="EMBL" id="NER26722.1"/>
    </source>
</evidence>
<organism evidence="1">
    <name type="scientific">Symploca sp. SIO1C4</name>
    <dbReference type="NCBI Taxonomy" id="2607765"/>
    <lineage>
        <taxon>Bacteria</taxon>
        <taxon>Bacillati</taxon>
        <taxon>Cyanobacteriota</taxon>
        <taxon>Cyanophyceae</taxon>
        <taxon>Coleofasciculales</taxon>
        <taxon>Coleofasciculaceae</taxon>
        <taxon>Symploca</taxon>
    </lineage>
</organism>
<gene>
    <name evidence="1" type="ORF">F6J89_03610</name>
</gene>
<accession>A0A6B3N7X1</accession>
<reference evidence="1" key="1">
    <citation type="submission" date="2019-11" db="EMBL/GenBank/DDBJ databases">
        <title>Genomic insights into an expanded diversity of filamentous marine cyanobacteria reveals the extraordinary biosynthetic potential of Moorea and Okeania.</title>
        <authorList>
            <person name="Ferreira Leao T."/>
            <person name="Wang M."/>
            <person name="Moss N."/>
            <person name="Da Silva R."/>
            <person name="Sanders J."/>
            <person name="Nurk S."/>
            <person name="Gurevich A."/>
            <person name="Humphrey G."/>
            <person name="Reher R."/>
            <person name="Zhu Q."/>
            <person name="Belda-Ferre P."/>
            <person name="Glukhov E."/>
            <person name="Rex R."/>
            <person name="Dorrestein P.C."/>
            <person name="Knight R."/>
            <person name="Pevzner P."/>
            <person name="Gerwick W.H."/>
            <person name="Gerwick L."/>
        </authorList>
    </citation>
    <scope>NUCLEOTIDE SEQUENCE</scope>
    <source>
        <strain evidence="1">SIO1C4</strain>
    </source>
</reference>
<comment type="caution">
    <text evidence="1">The sequence shown here is derived from an EMBL/GenBank/DDBJ whole genome shotgun (WGS) entry which is preliminary data.</text>
</comment>
<proteinExistence type="predicted"/>
<protein>
    <submittedName>
        <fullName evidence="1">Uncharacterized protein</fullName>
    </submittedName>
</protein>
<dbReference type="EMBL" id="JAAHFQ010000045">
    <property type="protein sequence ID" value="NER26722.1"/>
    <property type="molecule type" value="Genomic_DNA"/>
</dbReference>
<dbReference type="AlphaFoldDB" id="A0A6B3N7X1"/>
<name>A0A6B3N7X1_9CYAN</name>
<sequence length="83" mass="9161">MINHSRRYNINVHRASEGAVVLSISLDLEMSPECAQAISEDLRTAALQTNEGRLLEAIARTDAEVINLIADELETATKQPWGE</sequence>